<feature type="transmembrane region" description="Helical" evidence="1">
    <location>
        <begin position="110"/>
        <end position="133"/>
    </location>
</feature>
<keyword evidence="1" id="KW-0812">Transmembrane</keyword>
<keyword evidence="3" id="KW-1185">Reference proteome</keyword>
<protein>
    <recommendedName>
        <fullName evidence="4">DUF1003 domain-containing protein</fullName>
    </recommendedName>
</protein>
<gene>
    <name evidence="2" type="ORF">C5F48_11630</name>
</gene>
<dbReference type="PANTHER" id="PTHR41386">
    <property type="entry name" value="INTEGRAL MEMBRANE PROTEIN-RELATED"/>
    <property type="match status" value="1"/>
</dbReference>
<organism evidence="2 3">
    <name type="scientific">Cereibacter changlensis JA139</name>
    <dbReference type="NCBI Taxonomy" id="1188249"/>
    <lineage>
        <taxon>Bacteria</taxon>
        <taxon>Pseudomonadati</taxon>
        <taxon>Pseudomonadota</taxon>
        <taxon>Alphaproteobacteria</taxon>
        <taxon>Rhodobacterales</taxon>
        <taxon>Paracoccaceae</taxon>
        <taxon>Cereibacter</taxon>
    </lineage>
</organism>
<comment type="caution">
    <text evidence="2">The sequence shown here is derived from an EMBL/GenBank/DDBJ whole genome shotgun (WGS) entry which is preliminary data.</text>
</comment>
<reference evidence="2 3" key="1">
    <citation type="submission" date="2018-03" db="EMBL/GenBank/DDBJ databases">
        <title>Cereibacter changlensis.</title>
        <authorList>
            <person name="Meyer T.E."/>
            <person name="Miller S."/>
            <person name="Lodha T."/>
            <person name="Gandham S."/>
            <person name="Chintalapati S."/>
            <person name="Chintalapati V.R."/>
        </authorList>
    </citation>
    <scope>NUCLEOTIDE SEQUENCE [LARGE SCALE GENOMIC DNA]</scope>
    <source>
        <strain evidence="2 3">JA139</strain>
    </source>
</reference>
<dbReference type="PANTHER" id="PTHR41386:SF1">
    <property type="entry name" value="MEMBRANE PROTEIN"/>
    <property type="match status" value="1"/>
</dbReference>
<keyword evidence="1" id="KW-0472">Membrane</keyword>
<dbReference type="RefSeq" id="WP_107664083.1">
    <property type="nucleotide sequence ID" value="NZ_PZKG01000046.1"/>
</dbReference>
<keyword evidence="1" id="KW-1133">Transmembrane helix</keyword>
<evidence type="ECO:0000256" key="1">
    <source>
        <dbReference type="SAM" id="Phobius"/>
    </source>
</evidence>
<evidence type="ECO:0008006" key="4">
    <source>
        <dbReference type="Google" id="ProtNLM"/>
    </source>
</evidence>
<name>A0A2T4JUH5_9RHOB</name>
<evidence type="ECO:0000313" key="3">
    <source>
        <dbReference type="Proteomes" id="UP000241010"/>
    </source>
</evidence>
<proteinExistence type="predicted"/>
<dbReference type="AlphaFoldDB" id="A0A2T4JUH5"/>
<sequence>MHSDTGACAVCGKTFPRASMRSVGDLTPSIRAVIVAEGHQLEPDALICRTDAARFRRRHLEELLQSERGALTRLDKVVLDSLQSGLPVAQEVGASEDEPRSFGEKAADALARFGGSWAFIIGFAVVLVGWMALNVTGLMFRAFDPYPFILLNLVLSSLAALQAPIIMMSQRRQEEKDRQRSENDYKVNLKAELEIRHLHDKIDLHLARQWERLATIQRLQVELLEDGRDSRG</sequence>
<dbReference type="Pfam" id="PF06210">
    <property type="entry name" value="DUF1003"/>
    <property type="match status" value="1"/>
</dbReference>
<feature type="transmembrane region" description="Helical" evidence="1">
    <location>
        <begin position="145"/>
        <end position="168"/>
    </location>
</feature>
<dbReference type="EMBL" id="PZKG01000046">
    <property type="protein sequence ID" value="PTE21571.1"/>
    <property type="molecule type" value="Genomic_DNA"/>
</dbReference>
<accession>A0A2T4JUH5</accession>
<evidence type="ECO:0000313" key="2">
    <source>
        <dbReference type="EMBL" id="PTE21571.1"/>
    </source>
</evidence>
<dbReference type="InterPro" id="IPR010406">
    <property type="entry name" value="DUF1003"/>
</dbReference>
<dbReference type="OrthoDB" id="9795736at2"/>
<dbReference type="Proteomes" id="UP000241010">
    <property type="component" value="Unassembled WGS sequence"/>
</dbReference>